<evidence type="ECO:0000313" key="1">
    <source>
        <dbReference type="EMBL" id="KGG20595.1"/>
    </source>
</evidence>
<dbReference type="EMBL" id="JNAX01000011">
    <property type="protein sequence ID" value="KGG20595.1"/>
    <property type="molecule type" value="Genomic_DNA"/>
</dbReference>
<accession>A0A0A2C6U4</accession>
<dbReference type="AlphaFoldDB" id="A0A0A2C6U4"/>
<comment type="caution">
    <text evidence="1">The sequence shown here is derived from an EMBL/GenBank/DDBJ whole genome shotgun (WGS) entry which is preliminary data.</text>
</comment>
<gene>
    <name evidence="1" type="ORF">EV03_1096</name>
</gene>
<dbReference type="PANTHER" id="PTHR23404">
    <property type="entry name" value="MOLYBDOPTERIN SYNTHASE RELATED"/>
    <property type="match status" value="1"/>
</dbReference>
<dbReference type="SUPFAM" id="SSF54690">
    <property type="entry name" value="Molybdopterin synthase subunit MoaE"/>
    <property type="match status" value="1"/>
</dbReference>
<dbReference type="InterPro" id="IPR036563">
    <property type="entry name" value="MoaE_sf"/>
</dbReference>
<reference evidence="2" key="1">
    <citation type="journal article" date="2014" name="Sci. Data">
        <title>Genomes of diverse isolates of the marine cyanobacterium Prochlorococcus.</title>
        <authorList>
            <person name="Biller S."/>
            <person name="Berube P."/>
            <person name="Thompson J."/>
            <person name="Kelly L."/>
            <person name="Roggensack S."/>
            <person name="Awad L."/>
            <person name="Roache-Johnson K."/>
            <person name="Ding H."/>
            <person name="Giovannoni S.J."/>
            <person name="Moore L.R."/>
            <person name="Chisholm S.W."/>
        </authorList>
    </citation>
    <scope>NUCLEOTIDE SEQUENCE [LARGE SCALE GENOMIC DNA]</scope>
    <source>
        <strain evidence="2">PAC1</strain>
    </source>
</reference>
<sequence>MDKIKYKFKIATDSFDPYREIEKWEINNQMAAMSIFIGRVREIDQFGSQLKKLEIHHYSGLTEKLIEKHLSEITKKIASFSALVIHRVGFIDPLEPIVLIAVSADKRGIANQYCSEILEVTKFKVPFWKKEWTDKGSSWVKNNTVLST</sequence>
<organism evidence="1 2">
    <name type="scientific">Prochlorococcus marinus str. PAC1</name>
    <dbReference type="NCBI Taxonomy" id="59924"/>
    <lineage>
        <taxon>Bacteria</taxon>
        <taxon>Bacillati</taxon>
        <taxon>Cyanobacteriota</taxon>
        <taxon>Cyanophyceae</taxon>
        <taxon>Synechococcales</taxon>
        <taxon>Prochlorococcaceae</taxon>
        <taxon>Prochlorococcus</taxon>
    </lineage>
</organism>
<proteinExistence type="predicted"/>
<evidence type="ECO:0000313" key="2">
    <source>
        <dbReference type="Proteomes" id="UP000030392"/>
    </source>
</evidence>
<dbReference type="RefSeq" id="WP_036905970.1">
    <property type="nucleotide sequence ID" value="NZ_CP138967.1"/>
</dbReference>
<protein>
    <submittedName>
        <fullName evidence="1">Molybdenum cofactor biosynthesis protein MoaE</fullName>
    </submittedName>
</protein>
<dbReference type="Pfam" id="PF02391">
    <property type="entry name" value="MoaE"/>
    <property type="match status" value="1"/>
</dbReference>
<dbReference type="Proteomes" id="UP000030392">
    <property type="component" value="Unassembled WGS sequence"/>
</dbReference>
<dbReference type="InterPro" id="IPR003448">
    <property type="entry name" value="Mopterin_biosynth_MoaE"/>
</dbReference>
<dbReference type="GO" id="GO:0006777">
    <property type="term" value="P:Mo-molybdopterin cofactor biosynthetic process"/>
    <property type="evidence" value="ECO:0007669"/>
    <property type="project" value="InterPro"/>
</dbReference>
<dbReference type="Gene3D" id="3.90.1170.40">
    <property type="entry name" value="Molybdopterin biosynthesis MoaE subunit"/>
    <property type="match status" value="1"/>
</dbReference>
<name>A0A0A2C6U4_PROMR</name>
<dbReference type="CDD" id="cd00756">
    <property type="entry name" value="MoaE"/>
    <property type="match status" value="1"/>
</dbReference>